<keyword evidence="4" id="KW-0804">Transcription</keyword>
<proteinExistence type="predicted"/>
<dbReference type="EMBL" id="JAJODE010000026">
    <property type="protein sequence ID" value="MCD4839233.1"/>
    <property type="molecule type" value="Genomic_DNA"/>
</dbReference>
<evidence type="ECO:0000313" key="7">
    <source>
        <dbReference type="EMBL" id="MCD4839233.1"/>
    </source>
</evidence>
<dbReference type="Proteomes" id="UP001162836">
    <property type="component" value="Unassembled WGS sequence"/>
</dbReference>
<keyword evidence="3" id="KW-0010">Activator</keyword>
<dbReference type="InterPro" id="IPR036390">
    <property type="entry name" value="WH_DNA-bd_sf"/>
</dbReference>
<dbReference type="InterPro" id="IPR018490">
    <property type="entry name" value="cNMP-bd_dom_sf"/>
</dbReference>
<comment type="caution">
    <text evidence="7">The sequence shown here is derived from an EMBL/GenBank/DDBJ whole genome shotgun (WGS) entry which is preliminary data.</text>
</comment>
<dbReference type="CDD" id="cd00038">
    <property type="entry name" value="CAP_ED"/>
    <property type="match status" value="1"/>
</dbReference>
<feature type="domain" description="HTH crp-type" evidence="6">
    <location>
        <begin position="148"/>
        <end position="214"/>
    </location>
</feature>
<dbReference type="Gene3D" id="2.60.120.10">
    <property type="entry name" value="Jelly Rolls"/>
    <property type="match status" value="1"/>
</dbReference>
<reference evidence="7 8" key="1">
    <citation type="journal article" date="2023" name="Antonie Van Leeuwenhoek">
        <title>Unveiling the genomic potential of a novel thermostable glycoside hydrolases producing Neobacillus sedimentimangrovi UE25.</title>
        <authorList>
            <person name="Ejaz U."/>
            <person name="Saleem F."/>
            <person name="Rashid R."/>
            <person name="Hasan K.A."/>
            <person name="Syed M.N."/>
            <person name="Sohail M."/>
        </authorList>
    </citation>
    <scope>NUCLEOTIDE SEQUENCE [LARGE SCALE GENOMIC DNA]</scope>
    <source>
        <strain evidence="7 8">UE25</strain>
    </source>
</reference>
<dbReference type="SMART" id="SM00419">
    <property type="entry name" value="HTH_CRP"/>
    <property type="match status" value="1"/>
</dbReference>
<feature type="domain" description="Cyclic nucleotide-binding" evidence="5">
    <location>
        <begin position="37"/>
        <end position="135"/>
    </location>
</feature>
<dbReference type="PANTHER" id="PTHR24567">
    <property type="entry name" value="CRP FAMILY TRANSCRIPTIONAL REGULATORY PROTEIN"/>
    <property type="match status" value="1"/>
</dbReference>
<dbReference type="SUPFAM" id="SSF51206">
    <property type="entry name" value="cAMP-binding domain-like"/>
    <property type="match status" value="1"/>
</dbReference>
<dbReference type="PANTHER" id="PTHR24567:SF26">
    <property type="entry name" value="REGULATORY PROTEIN YEIL"/>
    <property type="match status" value="1"/>
</dbReference>
<evidence type="ECO:0000256" key="3">
    <source>
        <dbReference type="ARBA" id="ARBA00023159"/>
    </source>
</evidence>
<keyword evidence="2" id="KW-0238">DNA-binding</keyword>
<dbReference type="InterPro" id="IPR012318">
    <property type="entry name" value="HTH_CRP"/>
</dbReference>
<evidence type="ECO:0000256" key="2">
    <source>
        <dbReference type="ARBA" id="ARBA00023125"/>
    </source>
</evidence>
<gene>
    <name evidence="7" type="ORF">LRS37_10160</name>
</gene>
<protein>
    <submittedName>
        <fullName evidence="7">Crp/Fnr family transcriptional regulator</fullName>
    </submittedName>
</protein>
<dbReference type="Pfam" id="PF13545">
    <property type="entry name" value="HTH_Crp_2"/>
    <property type="match status" value="1"/>
</dbReference>
<keyword evidence="8" id="KW-1185">Reference proteome</keyword>
<evidence type="ECO:0000259" key="6">
    <source>
        <dbReference type="PROSITE" id="PS51063"/>
    </source>
</evidence>
<dbReference type="SUPFAM" id="SSF46785">
    <property type="entry name" value="Winged helix' DNA-binding domain"/>
    <property type="match status" value="1"/>
</dbReference>
<evidence type="ECO:0000259" key="5">
    <source>
        <dbReference type="PROSITE" id="PS50042"/>
    </source>
</evidence>
<dbReference type="Pfam" id="PF00027">
    <property type="entry name" value="cNMP_binding"/>
    <property type="match status" value="1"/>
</dbReference>
<name>A0ABS8QJ08_9BACI</name>
<evidence type="ECO:0000256" key="4">
    <source>
        <dbReference type="ARBA" id="ARBA00023163"/>
    </source>
</evidence>
<keyword evidence="1" id="KW-0805">Transcription regulation</keyword>
<organism evidence="7 8">
    <name type="scientific">Neobacillus sedimentimangrovi</name>
    <dbReference type="NCBI Taxonomy" id="2699460"/>
    <lineage>
        <taxon>Bacteria</taxon>
        <taxon>Bacillati</taxon>
        <taxon>Bacillota</taxon>
        <taxon>Bacilli</taxon>
        <taxon>Bacillales</taxon>
        <taxon>Bacillaceae</taxon>
        <taxon>Neobacillus</taxon>
    </lineage>
</organism>
<evidence type="ECO:0000313" key="8">
    <source>
        <dbReference type="Proteomes" id="UP001162836"/>
    </source>
</evidence>
<evidence type="ECO:0000256" key="1">
    <source>
        <dbReference type="ARBA" id="ARBA00023015"/>
    </source>
</evidence>
<sequence>MSTFVSNFIWGGYEMVTLYEHVFNWEPYLQFGTRQFFKRKQTIYSQGTPGDGFYFLHKGLVRIVSVNATGKERILNIVIPNQLMGVQSFDQKEHFTTAIAVQDSIVYHFSNRKFKQLLKEKPEIVRVFSRTVIHKMKILLDRINLDTLTSEQKIALLLHNICFEFQNLEVPLNQQDIASCTGLTRISVYKVLKQWKEKGIIDIINKKYYIKKPDFFRNLVN</sequence>
<dbReference type="InterPro" id="IPR000595">
    <property type="entry name" value="cNMP-bd_dom"/>
</dbReference>
<dbReference type="InterPro" id="IPR014710">
    <property type="entry name" value="RmlC-like_jellyroll"/>
</dbReference>
<accession>A0ABS8QJ08</accession>
<dbReference type="PROSITE" id="PS50042">
    <property type="entry name" value="CNMP_BINDING_3"/>
    <property type="match status" value="1"/>
</dbReference>
<dbReference type="PROSITE" id="PS51063">
    <property type="entry name" value="HTH_CRP_2"/>
    <property type="match status" value="1"/>
</dbReference>
<dbReference type="InterPro" id="IPR050397">
    <property type="entry name" value="Env_Response_Regulators"/>
</dbReference>